<evidence type="ECO:0000256" key="1">
    <source>
        <dbReference type="ARBA" id="ARBA00006817"/>
    </source>
</evidence>
<dbReference type="InterPro" id="IPR013538">
    <property type="entry name" value="ASHA1/2-like_C"/>
</dbReference>
<keyword evidence="4" id="KW-1185">Reference proteome</keyword>
<proteinExistence type="inferred from homology"/>
<name>A0A9X0QCJ8_9BACT</name>
<organism evidence="3 4">
    <name type="scientific">Tunturiibacter gelidiferens</name>
    <dbReference type="NCBI Taxonomy" id="3069689"/>
    <lineage>
        <taxon>Bacteria</taxon>
        <taxon>Pseudomonadati</taxon>
        <taxon>Acidobacteriota</taxon>
        <taxon>Terriglobia</taxon>
        <taxon>Terriglobales</taxon>
        <taxon>Acidobacteriaceae</taxon>
        <taxon>Tunturiibacter</taxon>
    </lineage>
</organism>
<dbReference type="InterPro" id="IPR023393">
    <property type="entry name" value="START-like_dom_sf"/>
</dbReference>
<gene>
    <name evidence="3" type="ORF">HDF14_001369</name>
</gene>
<evidence type="ECO:0000259" key="2">
    <source>
        <dbReference type="Pfam" id="PF08327"/>
    </source>
</evidence>
<dbReference type="RefSeq" id="WP_183974782.1">
    <property type="nucleotide sequence ID" value="NZ_JACHEB010000003.1"/>
</dbReference>
<dbReference type="Pfam" id="PF08327">
    <property type="entry name" value="AHSA1"/>
    <property type="match status" value="1"/>
</dbReference>
<dbReference type="Gene3D" id="3.30.530.20">
    <property type="match status" value="1"/>
</dbReference>
<dbReference type="EMBL" id="JACHEB010000003">
    <property type="protein sequence ID" value="MBB5327763.1"/>
    <property type="molecule type" value="Genomic_DNA"/>
</dbReference>
<accession>A0A9X0QCJ8</accession>
<comment type="similarity">
    <text evidence="1">Belongs to the AHA1 family.</text>
</comment>
<sequence>MTATIQEQVVQAFEIVKDEQIAAPIEIVFEAILEQMGPMNSTPEKPMPMKLEAWPGGRWYRDLGDNTGHFWGLVQAIKPPSLLEICGPLFMSTPAVSNIQYRLNEENGLTRVRFVHRAMGWIGEADRGVDDGWTDLMVRIRTASETKRAHR</sequence>
<feature type="domain" description="Activator of Hsp90 ATPase homologue 1/2-like C-terminal" evidence="2">
    <location>
        <begin position="23"/>
        <end position="141"/>
    </location>
</feature>
<protein>
    <submittedName>
        <fullName evidence="3">Uncharacterized protein YndB with AHSA1/START domain</fullName>
    </submittedName>
</protein>
<evidence type="ECO:0000313" key="4">
    <source>
        <dbReference type="Proteomes" id="UP000535182"/>
    </source>
</evidence>
<reference evidence="3 4" key="1">
    <citation type="submission" date="2020-08" db="EMBL/GenBank/DDBJ databases">
        <title>Genomic Encyclopedia of Type Strains, Phase IV (KMG-V): Genome sequencing to study the core and pangenomes of soil and plant-associated prokaryotes.</title>
        <authorList>
            <person name="Whitman W."/>
        </authorList>
    </citation>
    <scope>NUCLEOTIDE SEQUENCE [LARGE SCALE GENOMIC DNA]</scope>
    <source>
        <strain evidence="3 4">X5P2</strain>
    </source>
</reference>
<dbReference type="CDD" id="cd07814">
    <property type="entry name" value="SRPBCC_CalC_Aha1-like"/>
    <property type="match status" value="1"/>
</dbReference>
<evidence type="ECO:0000313" key="3">
    <source>
        <dbReference type="EMBL" id="MBB5327763.1"/>
    </source>
</evidence>
<dbReference type="AlphaFoldDB" id="A0A9X0QCJ8"/>
<dbReference type="Proteomes" id="UP000535182">
    <property type="component" value="Unassembled WGS sequence"/>
</dbReference>
<comment type="caution">
    <text evidence="3">The sequence shown here is derived from an EMBL/GenBank/DDBJ whole genome shotgun (WGS) entry which is preliminary data.</text>
</comment>
<dbReference type="SUPFAM" id="SSF55961">
    <property type="entry name" value="Bet v1-like"/>
    <property type="match status" value="1"/>
</dbReference>